<gene>
    <name evidence="1" type="ORF">C900_01214</name>
</gene>
<dbReference type="STRING" id="1237149.C900_01214"/>
<sequence length="513" mass="59242">MKDKKLDPTNPDHITYEHPPLGIAVLGGIRLEGLDRMRVTLKIQVEHLSLRHNLDLYNDNQTEKLIRKIAERLEIGTSVAAAALTDLTDELEKYRLEEIEKQNQVQDKKKFLSPEEIKEAQAYLKAPNLMQRTMEDIGRAGVIGEENNRLLMYLIFTSRKRDNPLHVISLGSSGIGKTHLQEKVSALIPEEDKLEITTLSGNAFYYFGQQELRNKLILIEDLDGADEVLYPLREIKSKKRITKTVVVKNTKGETRTVSLVVEGPVCVSGCTTKESLYEDNANRSFLIYIDESKEQDSKIMAFQRKLSAGKIDLAEQWKLIEQFQNMQRVLVPVQIRNPFAESLHIPDEVFKPRRSNAHYLAFIEAVTFYHQYQREKQYDKETGEEYIEATLEDIEEVNKLMKEVLLRKSDDLSGACRNYFERLKDWLKQEDKNSFTNVQARQALKVHPSNQKRFMLALQSWGLIHKVKGDKKNGFAYEVTTFEDQEQRNKRIAGVLDKILTGLQKIKKTKRSS</sequence>
<evidence type="ECO:0008006" key="3">
    <source>
        <dbReference type="Google" id="ProtNLM"/>
    </source>
</evidence>
<dbReference type="OrthoDB" id="9804281at2"/>
<evidence type="ECO:0000313" key="2">
    <source>
        <dbReference type="Proteomes" id="UP000011135"/>
    </source>
</evidence>
<dbReference type="Proteomes" id="UP000011135">
    <property type="component" value="Unassembled WGS sequence"/>
</dbReference>
<reference evidence="1 2" key="1">
    <citation type="submission" date="2012-12" db="EMBL/GenBank/DDBJ databases">
        <title>Genome assembly of Fulvivirga imtechensis AK7.</title>
        <authorList>
            <person name="Nupur N."/>
            <person name="Khatri I."/>
            <person name="Kumar R."/>
            <person name="Subramanian S."/>
            <person name="Pinnaka A."/>
        </authorList>
    </citation>
    <scope>NUCLEOTIDE SEQUENCE [LARGE SCALE GENOMIC DNA]</scope>
    <source>
        <strain evidence="1 2">AK7</strain>
    </source>
</reference>
<comment type="caution">
    <text evidence="1">The sequence shown here is derived from an EMBL/GenBank/DDBJ whole genome shotgun (WGS) entry which is preliminary data.</text>
</comment>
<proteinExistence type="predicted"/>
<dbReference type="PATRIC" id="fig|1237149.3.peg.5895"/>
<accession>L8JGU2</accession>
<evidence type="ECO:0000313" key="1">
    <source>
        <dbReference type="EMBL" id="ELR68040.1"/>
    </source>
</evidence>
<keyword evidence="2" id="KW-1185">Reference proteome</keyword>
<dbReference type="EMBL" id="AMZN01000158">
    <property type="protein sequence ID" value="ELR68040.1"/>
    <property type="molecule type" value="Genomic_DNA"/>
</dbReference>
<dbReference type="RefSeq" id="WP_009583755.1">
    <property type="nucleotide sequence ID" value="NZ_AMZN01000158.1"/>
</dbReference>
<protein>
    <recommendedName>
        <fullName evidence="3">DNA primase</fullName>
    </recommendedName>
</protein>
<organism evidence="1 2">
    <name type="scientific">Fulvivirga imtechensis AK7</name>
    <dbReference type="NCBI Taxonomy" id="1237149"/>
    <lineage>
        <taxon>Bacteria</taxon>
        <taxon>Pseudomonadati</taxon>
        <taxon>Bacteroidota</taxon>
        <taxon>Cytophagia</taxon>
        <taxon>Cytophagales</taxon>
        <taxon>Fulvivirgaceae</taxon>
        <taxon>Fulvivirga</taxon>
    </lineage>
</organism>
<name>L8JGU2_9BACT</name>
<dbReference type="eggNOG" id="COG0630">
    <property type="taxonomic scope" value="Bacteria"/>
</dbReference>
<dbReference type="AlphaFoldDB" id="L8JGU2"/>